<dbReference type="PANTHER" id="PTHR43374">
    <property type="entry name" value="FLAVIN PRENYLTRANSFERASE"/>
    <property type="match status" value="1"/>
</dbReference>
<name>A0ABT4THU2_9ACTN</name>
<comment type="function">
    <text evidence="5">Flavin prenyltransferase that catalyzes the synthesis of the prenylated FMN cofactor (prenyl-FMN) for 4-hydroxy-3-polyprenylbenzoic acid decarboxylase UbiD. The prenyltransferase is metal-independent and links a dimethylallyl moiety from dimethylallyl monophosphate (DMAP) to the flavin N5 and C6 atoms of FMN.</text>
</comment>
<feature type="binding site" evidence="5">
    <location>
        <position position="183"/>
    </location>
    <ligand>
        <name>dimethylallyl phosphate</name>
        <dbReference type="ChEBI" id="CHEBI:88052"/>
    </ligand>
</feature>
<dbReference type="NCBIfam" id="NF004685">
    <property type="entry name" value="PRK06029.1"/>
    <property type="match status" value="1"/>
</dbReference>
<evidence type="ECO:0000313" key="9">
    <source>
        <dbReference type="Proteomes" id="UP001165685"/>
    </source>
</evidence>
<keyword evidence="3 5" id="KW-0288">FMN</keyword>
<dbReference type="InterPro" id="IPR036551">
    <property type="entry name" value="Flavin_trans-like"/>
</dbReference>
<comment type="catalytic activity">
    <reaction evidence="5">
        <text>dimethylallyl phosphate + FMNH2 = prenylated FMNH2 + phosphate</text>
        <dbReference type="Rhea" id="RHEA:37743"/>
        <dbReference type="ChEBI" id="CHEBI:43474"/>
        <dbReference type="ChEBI" id="CHEBI:57618"/>
        <dbReference type="ChEBI" id="CHEBI:87467"/>
        <dbReference type="ChEBI" id="CHEBI:88052"/>
        <dbReference type="EC" id="2.5.1.129"/>
    </reaction>
</comment>
<evidence type="ECO:0000256" key="6">
    <source>
        <dbReference type="SAM" id="MobiDB-lite"/>
    </source>
</evidence>
<feature type="compositionally biased region" description="Pro residues" evidence="6">
    <location>
        <begin position="13"/>
        <end position="26"/>
    </location>
</feature>
<dbReference type="InterPro" id="IPR003382">
    <property type="entry name" value="Flavoprotein"/>
</dbReference>
<dbReference type="Proteomes" id="UP001165685">
    <property type="component" value="Unassembled WGS sequence"/>
</dbReference>
<dbReference type="SUPFAM" id="SSF52507">
    <property type="entry name" value="Homo-oligomeric flavin-containing Cys decarboxylases, HFCD"/>
    <property type="match status" value="1"/>
</dbReference>
<protein>
    <recommendedName>
        <fullName evidence="5">Flavin prenyltransferase UbiX</fullName>
        <ecNumber evidence="5">2.5.1.129</ecNumber>
    </recommendedName>
</protein>
<feature type="binding site" evidence="5">
    <location>
        <begin position="118"/>
        <end position="121"/>
    </location>
    <ligand>
        <name>FMN</name>
        <dbReference type="ChEBI" id="CHEBI:58210"/>
    </ligand>
</feature>
<evidence type="ECO:0000256" key="1">
    <source>
        <dbReference type="ARBA" id="ARBA00022602"/>
    </source>
</evidence>
<dbReference type="EC" id="2.5.1.129" evidence="5"/>
<evidence type="ECO:0000256" key="2">
    <source>
        <dbReference type="ARBA" id="ARBA00022630"/>
    </source>
</evidence>
<comment type="caution">
    <text evidence="5">Lacks conserved residue(s) required for the propagation of feature annotation.</text>
</comment>
<sequence>MPKSREASMSVPDPYPPLPPAAVPPPPVGRRPRLVVGVSGASAPHLAVHLLKAVRRLGGLDTHLVLSRAARRTLQIEAGLRATDVAALATAYHRAEDVAAPIASGSFTTLGMVVVPCSMRTLAGIAHGLSDTLLTRAADVCLKERRRLVLVTRETPLSLVHLRNMAAATEAGATVLPPVPAFYHAPETIDDLLDHWSGKVLDQFGIDHDLYRRWAGAPAPAGAEGGAHS</sequence>
<keyword evidence="2 5" id="KW-0285">Flavoprotein</keyword>
<dbReference type="PANTHER" id="PTHR43374:SF1">
    <property type="entry name" value="FLAVIN PRENYLTRANSFERASE PAD1, MITOCHONDRIAL"/>
    <property type="match status" value="1"/>
</dbReference>
<evidence type="ECO:0000256" key="5">
    <source>
        <dbReference type="HAMAP-Rule" id="MF_01984"/>
    </source>
</evidence>
<accession>A0ABT4THU2</accession>
<evidence type="ECO:0000313" key="8">
    <source>
        <dbReference type="EMBL" id="MDA2804225.1"/>
    </source>
</evidence>
<comment type="caution">
    <text evidence="8">The sequence shown here is derived from an EMBL/GenBank/DDBJ whole genome shotgun (WGS) entry which is preliminary data.</text>
</comment>
<evidence type="ECO:0000256" key="3">
    <source>
        <dbReference type="ARBA" id="ARBA00022643"/>
    </source>
</evidence>
<comment type="similarity">
    <text evidence="5">Belongs to the UbiX/PAD1 family.</text>
</comment>
<dbReference type="Pfam" id="PF02441">
    <property type="entry name" value="Flavoprotein"/>
    <property type="match status" value="1"/>
</dbReference>
<reference evidence="8" key="1">
    <citation type="submission" date="2023-01" db="EMBL/GenBank/DDBJ databases">
        <title>Draft genome sequence of Nocardiopsis sp. LSu2-4 isolated from halophytes.</title>
        <authorList>
            <person name="Duangmal K."/>
            <person name="Chantavorakit T."/>
        </authorList>
    </citation>
    <scope>NUCLEOTIDE SEQUENCE</scope>
    <source>
        <strain evidence="8">LSu2-4</strain>
    </source>
</reference>
<dbReference type="HAMAP" id="MF_01984">
    <property type="entry name" value="ubiX_pad"/>
    <property type="match status" value="1"/>
</dbReference>
<dbReference type="RefSeq" id="WP_270676752.1">
    <property type="nucleotide sequence ID" value="NZ_JAQFWP010000009.1"/>
</dbReference>
<feature type="binding site" evidence="5">
    <location>
        <position position="199"/>
    </location>
    <ligand>
        <name>dimethylallyl phosphate</name>
        <dbReference type="ChEBI" id="CHEBI:88052"/>
    </ligand>
</feature>
<dbReference type="NCBIfam" id="TIGR00421">
    <property type="entry name" value="ubiX_pad"/>
    <property type="match status" value="1"/>
</dbReference>
<organism evidence="8 9">
    <name type="scientific">Nocardiopsis suaedae</name>
    <dbReference type="NCBI Taxonomy" id="3018444"/>
    <lineage>
        <taxon>Bacteria</taxon>
        <taxon>Bacillati</taxon>
        <taxon>Actinomycetota</taxon>
        <taxon>Actinomycetes</taxon>
        <taxon>Streptosporangiales</taxon>
        <taxon>Nocardiopsidaceae</taxon>
        <taxon>Nocardiopsis</taxon>
    </lineage>
</organism>
<feature type="binding site" evidence="5">
    <location>
        <position position="67"/>
    </location>
    <ligand>
        <name>FMN</name>
        <dbReference type="ChEBI" id="CHEBI:58210"/>
    </ligand>
</feature>
<dbReference type="InterPro" id="IPR004507">
    <property type="entry name" value="UbiX-like"/>
</dbReference>
<evidence type="ECO:0000259" key="7">
    <source>
        <dbReference type="Pfam" id="PF02441"/>
    </source>
</evidence>
<feature type="region of interest" description="Disordered" evidence="6">
    <location>
        <begin position="1"/>
        <end position="26"/>
    </location>
</feature>
<keyword evidence="9" id="KW-1185">Reference proteome</keyword>
<dbReference type="Gene3D" id="3.40.50.1950">
    <property type="entry name" value="Flavin prenyltransferase-like"/>
    <property type="match status" value="1"/>
</dbReference>
<proteinExistence type="inferred from homology"/>
<keyword evidence="4 5" id="KW-0808">Transferase</keyword>
<keyword evidence="1 5" id="KW-0637">Prenyltransferase</keyword>
<gene>
    <name evidence="5" type="primary">ubiX</name>
    <name evidence="8" type="ORF">O4U47_06845</name>
</gene>
<feature type="binding site" evidence="5">
    <location>
        <begin position="40"/>
        <end position="42"/>
    </location>
    <ligand>
        <name>FMN</name>
        <dbReference type="ChEBI" id="CHEBI:58210"/>
    </ligand>
</feature>
<feature type="domain" description="Flavoprotein" evidence="7">
    <location>
        <begin position="33"/>
        <end position="202"/>
    </location>
</feature>
<evidence type="ECO:0000256" key="4">
    <source>
        <dbReference type="ARBA" id="ARBA00022679"/>
    </source>
</evidence>
<dbReference type="EMBL" id="JAQFWP010000009">
    <property type="protein sequence ID" value="MDA2804225.1"/>
    <property type="molecule type" value="Genomic_DNA"/>
</dbReference>
<feature type="binding site" evidence="5">
    <location>
        <position position="153"/>
    </location>
    <ligand>
        <name>FMN</name>
        <dbReference type="ChEBI" id="CHEBI:58210"/>
    </ligand>
</feature>